<name>A0A1E3Q697_LIPST</name>
<dbReference type="CDD" id="cd01310">
    <property type="entry name" value="TatD_DNAse"/>
    <property type="match status" value="1"/>
</dbReference>
<keyword evidence="4" id="KW-0378">Hydrolase</keyword>
<sequence>MATATNGMLQKKYQYIDIGANLTDPMFRGFYHGKQSHADDFDEVLKRATEQGVRKMLVTGSNLIESESAIQIARNNRKLLYATVGVHPCHSLDIENSLDPDKYLQDLEALALTGKKEGTVMAFGETGLDYARLHYAPADIQRKYFIKQLDIAQRLHLPLFLHSRDCAKDFEAILVPRLPKLPKRGVVHSFTGTVKEMESLVALGFSIGVNGCSLKTEENLEVVKAIPLDKIMLETDAPWCEIRPSHASSKFLKKNNEDVELPPVVKKEKFVMGSMVRGRCEPCAISQVASVVAALKGVTVEELCEIAWKNCVSMFGFDEEM</sequence>
<dbReference type="PROSITE" id="PS01091">
    <property type="entry name" value="TATD_3"/>
    <property type="match status" value="1"/>
</dbReference>
<evidence type="ECO:0000256" key="4">
    <source>
        <dbReference type="ARBA" id="ARBA00022801"/>
    </source>
</evidence>
<dbReference type="STRING" id="675824.A0A1E3Q697"/>
<gene>
    <name evidence="6" type="ORF">LIPSTDRAFT_72115</name>
</gene>
<dbReference type="GO" id="GO:0008296">
    <property type="term" value="F:3'-5'-DNA exonuclease activity"/>
    <property type="evidence" value="ECO:0007669"/>
    <property type="project" value="TreeGrafter"/>
</dbReference>
<evidence type="ECO:0000313" key="7">
    <source>
        <dbReference type="Proteomes" id="UP000094385"/>
    </source>
</evidence>
<accession>A0A1E3Q697</accession>
<dbReference type="InterPro" id="IPR032466">
    <property type="entry name" value="Metal_Hydrolase"/>
</dbReference>
<feature type="binding site" evidence="5">
    <location>
        <position position="236"/>
    </location>
    <ligand>
        <name>a divalent metal cation</name>
        <dbReference type="ChEBI" id="CHEBI:60240"/>
        <label>1</label>
    </ligand>
</feature>
<keyword evidence="7" id="KW-1185">Reference proteome</keyword>
<feature type="binding site" evidence="5">
    <location>
        <position position="188"/>
    </location>
    <ligand>
        <name>a divalent metal cation</name>
        <dbReference type="ChEBI" id="CHEBI:60240"/>
        <label>2</label>
    </ligand>
</feature>
<dbReference type="EMBL" id="KV454295">
    <property type="protein sequence ID" value="ODQ72527.1"/>
    <property type="molecule type" value="Genomic_DNA"/>
</dbReference>
<evidence type="ECO:0000256" key="1">
    <source>
        <dbReference type="ARBA" id="ARBA00009275"/>
    </source>
</evidence>
<comment type="similarity">
    <text evidence="1">Belongs to the metallo-dependent hydrolases superfamily. TatD-type hydrolase family.</text>
</comment>
<dbReference type="GO" id="GO:0005829">
    <property type="term" value="C:cytosol"/>
    <property type="evidence" value="ECO:0007669"/>
    <property type="project" value="TreeGrafter"/>
</dbReference>
<evidence type="ECO:0000313" key="6">
    <source>
        <dbReference type="EMBL" id="ODQ72527.1"/>
    </source>
</evidence>
<proteinExistence type="inferred from homology"/>
<dbReference type="AlphaFoldDB" id="A0A1E3Q697"/>
<feature type="binding site" evidence="5">
    <location>
        <position position="162"/>
    </location>
    <ligand>
        <name>a divalent metal cation</name>
        <dbReference type="ChEBI" id="CHEBI:60240"/>
        <label>2</label>
    </ligand>
</feature>
<keyword evidence="3 5" id="KW-0479">Metal-binding</keyword>
<dbReference type="InterPro" id="IPR001130">
    <property type="entry name" value="TatD-like"/>
</dbReference>
<dbReference type="PIRSF" id="PIRSF005902">
    <property type="entry name" value="DNase_TatD"/>
    <property type="match status" value="1"/>
</dbReference>
<protein>
    <submittedName>
        <fullName evidence="6">Uncharacterized protein</fullName>
    </submittedName>
</protein>
<dbReference type="GO" id="GO:0046872">
    <property type="term" value="F:metal ion binding"/>
    <property type="evidence" value="ECO:0007669"/>
    <property type="project" value="UniProtKB-KW"/>
</dbReference>
<dbReference type="SUPFAM" id="SSF51556">
    <property type="entry name" value="Metallo-dependent hydrolases"/>
    <property type="match status" value="1"/>
</dbReference>
<dbReference type="Proteomes" id="UP000094385">
    <property type="component" value="Unassembled WGS sequence"/>
</dbReference>
<dbReference type="Pfam" id="PF01026">
    <property type="entry name" value="TatD_DNase"/>
    <property type="match status" value="1"/>
</dbReference>
<evidence type="ECO:0000256" key="5">
    <source>
        <dbReference type="PIRSR" id="PIRSR005902-1"/>
    </source>
</evidence>
<evidence type="ECO:0000256" key="2">
    <source>
        <dbReference type="ARBA" id="ARBA00022722"/>
    </source>
</evidence>
<dbReference type="OrthoDB" id="6079689at2759"/>
<dbReference type="InterPro" id="IPR018228">
    <property type="entry name" value="DNase_TatD-rel_CS"/>
</dbReference>
<dbReference type="Gene3D" id="3.20.20.140">
    <property type="entry name" value="Metal-dependent hydrolases"/>
    <property type="match status" value="1"/>
</dbReference>
<organism evidence="6 7">
    <name type="scientific">Lipomyces starkeyi NRRL Y-11557</name>
    <dbReference type="NCBI Taxonomy" id="675824"/>
    <lineage>
        <taxon>Eukaryota</taxon>
        <taxon>Fungi</taxon>
        <taxon>Dikarya</taxon>
        <taxon>Ascomycota</taxon>
        <taxon>Saccharomycotina</taxon>
        <taxon>Lipomycetes</taxon>
        <taxon>Lipomycetales</taxon>
        <taxon>Lipomycetaceae</taxon>
        <taxon>Lipomyces</taxon>
    </lineage>
</organism>
<dbReference type="PANTHER" id="PTHR10060">
    <property type="entry name" value="TATD FAMILY DEOXYRIBONUCLEASE"/>
    <property type="match status" value="1"/>
</dbReference>
<dbReference type="InterPro" id="IPR050891">
    <property type="entry name" value="TatD-type_Hydrolase"/>
</dbReference>
<reference evidence="6 7" key="1">
    <citation type="journal article" date="2016" name="Proc. Natl. Acad. Sci. U.S.A.">
        <title>Comparative genomics of biotechnologically important yeasts.</title>
        <authorList>
            <person name="Riley R."/>
            <person name="Haridas S."/>
            <person name="Wolfe K.H."/>
            <person name="Lopes M.R."/>
            <person name="Hittinger C.T."/>
            <person name="Goeker M."/>
            <person name="Salamov A.A."/>
            <person name="Wisecaver J.H."/>
            <person name="Long T.M."/>
            <person name="Calvey C.H."/>
            <person name="Aerts A.L."/>
            <person name="Barry K.W."/>
            <person name="Choi C."/>
            <person name="Clum A."/>
            <person name="Coughlan A.Y."/>
            <person name="Deshpande S."/>
            <person name="Douglass A.P."/>
            <person name="Hanson S.J."/>
            <person name="Klenk H.-P."/>
            <person name="LaButti K.M."/>
            <person name="Lapidus A."/>
            <person name="Lindquist E.A."/>
            <person name="Lipzen A.M."/>
            <person name="Meier-Kolthoff J.P."/>
            <person name="Ohm R.A."/>
            <person name="Otillar R.P."/>
            <person name="Pangilinan J.L."/>
            <person name="Peng Y."/>
            <person name="Rokas A."/>
            <person name="Rosa C.A."/>
            <person name="Scheuner C."/>
            <person name="Sibirny A.A."/>
            <person name="Slot J.C."/>
            <person name="Stielow J.B."/>
            <person name="Sun H."/>
            <person name="Kurtzman C.P."/>
            <person name="Blackwell M."/>
            <person name="Grigoriev I.V."/>
            <person name="Jeffries T.W."/>
        </authorList>
    </citation>
    <scope>NUCLEOTIDE SEQUENCE [LARGE SCALE GENOMIC DNA]</scope>
    <source>
        <strain evidence="6 7">NRRL Y-11557</strain>
    </source>
</reference>
<keyword evidence="2" id="KW-0540">Nuclease</keyword>
<dbReference type="PANTHER" id="PTHR10060:SF15">
    <property type="entry name" value="DEOXYRIBONUCLEASE TATDN1"/>
    <property type="match status" value="1"/>
</dbReference>
<feature type="binding site" evidence="5">
    <location>
        <position position="125"/>
    </location>
    <ligand>
        <name>a divalent metal cation</name>
        <dbReference type="ChEBI" id="CHEBI:60240"/>
        <label>1</label>
    </ligand>
</feature>
<evidence type="ECO:0000256" key="3">
    <source>
        <dbReference type="ARBA" id="ARBA00022723"/>
    </source>
</evidence>